<accession>A0A9X2Z3E8</accession>
<evidence type="ECO:0000313" key="2">
    <source>
        <dbReference type="Proteomes" id="UP001141629"/>
    </source>
</evidence>
<reference evidence="1" key="2">
    <citation type="journal article" date="2022" name="BMC Genomics">
        <title>Comparative genome analysis of mycobacteria focusing on tRNA and non-coding RNA.</title>
        <authorList>
            <person name="Behra P.R.K."/>
            <person name="Pettersson B.M.F."/>
            <person name="Ramesh M."/>
            <person name="Das S."/>
            <person name="Dasgupta S."/>
            <person name="Kirsebom L.A."/>
        </authorList>
    </citation>
    <scope>NUCLEOTIDE SEQUENCE</scope>
    <source>
        <strain evidence="1">DSM 44838</strain>
    </source>
</reference>
<gene>
    <name evidence="1" type="ORF">H7K45_19555</name>
</gene>
<dbReference type="Proteomes" id="UP001141629">
    <property type="component" value="Unassembled WGS sequence"/>
</dbReference>
<proteinExistence type="predicted"/>
<evidence type="ECO:0000313" key="1">
    <source>
        <dbReference type="EMBL" id="MCV7422748.1"/>
    </source>
</evidence>
<reference evidence="1" key="1">
    <citation type="submission" date="2020-07" db="EMBL/GenBank/DDBJ databases">
        <authorList>
            <person name="Pettersson B.M.F."/>
            <person name="Behra P.R.K."/>
            <person name="Ramesh M."/>
            <person name="Das S."/>
            <person name="Dasgupta S."/>
            <person name="Kirsebom L.A."/>
        </authorList>
    </citation>
    <scope>NUCLEOTIDE SEQUENCE</scope>
    <source>
        <strain evidence="1">DSM 44838</strain>
    </source>
</reference>
<name>A0A9X2Z3E8_9MYCO</name>
<sequence>MGDATPPTREPDQADLVAAAVTAVPGVVGLHAGMFGEVATYLPGHRVAGIRTGPDDVTEVHVTLRYGSPVRDTAALVREAAAAVTGGVVDVTVEDVVAETTAP</sequence>
<comment type="caution">
    <text evidence="1">The sequence shown here is derived from an EMBL/GenBank/DDBJ whole genome shotgun (WGS) entry which is preliminary data.</text>
</comment>
<protein>
    <submittedName>
        <fullName evidence="1">Asp23/Gls24 family envelope stress response protein</fullName>
    </submittedName>
</protein>
<organism evidence="1 2">
    <name type="scientific">Mycobacterium yunnanensis</name>
    <dbReference type="NCBI Taxonomy" id="368477"/>
    <lineage>
        <taxon>Bacteria</taxon>
        <taxon>Bacillati</taxon>
        <taxon>Actinomycetota</taxon>
        <taxon>Actinomycetes</taxon>
        <taxon>Mycobacteriales</taxon>
        <taxon>Mycobacteriaceae</taxon>
        <taxon>Mycobacterium</taxon>
    </lineage>
</organism>
<dbReference type="EMBL" id="JACKVK010000010">
    <property type="protein sequence ID" value="MCV7422748.1"/>
    <property type="molecule type" value="Genomic_DNA"/>
</dbReference>
<keyword evidence="2" id="KW-1185">Reference proteome</keyword>
<dbReference type="AlphaFoldDB" id="A0A9X2Z3E8"/>